<evidence type="ECO:0000256" key="9">
    <source>
        <dbReference type="ARBA" id="ARBA00051408"/>
    </source>
</evidence>
<evidence type="ECO:0000256" key="6">
    <source>
        <dbReference type="ARBA" id="ARBA00023098"/>
    </source>
</evidence>
<comment type="pathway">
    <text evidence="2">Lipid metabolism; fatty acid beta-oxidation.</text>
</comment>
<evidence type="ECO:0000256" key="7">
    <source>
        <dbReference type="ARBA" id="ARBA00023140"/>
    </source>
</evidence>
<keyword evidence="5" id="KW-0007">Acetylation</keyword>
<dbReference type="GO" id="GO:0051750">
    <property type="term" value="F:delta(3,5)-delta(2,4)-dienoyl-CoA isomerase activity"/>
    <property type="evidence" value="ECO:0007669"/>
    <property type="project" value="TreeGrafter"/>
</dbReference>
<sequence length="306" mass="33892">MMTSLIKTIAFNQPRKVISNIFVRTFSKAELPQFETLLVSEPKKYVYHVELNRPKKSNTFTRTMWQEIQTCFSTLSNIPQCRVIVLTGQGKHFCGGIDLQTLVQMAAEAEELEDVARKARFHYNFIKYAQDTISSLEECVKPVICVTHNACIGAAVNLITAADIRYCTEDSWFSVREVIVGLAPDVGALQRLPKIVGNGSVARELCFTGRNFDAKEAKEIGLVSQVFPDKDTALVKVLEIAESIAAKSPVAVQATKVSLVYSQSRPNQEGLEHIRLINSVNNQGEDLTKAAIAQATKSPPPDFDNV</sequence>
<comment type="similarity">
    <text evidence="3">Belongs to the enoyl-CoA hydratase/isomerase family.</text>
</comment>
<comment type="subcellular location">
    <subcellularLocation>
        <location evidence="1">Peroxisome</location>
    </subcellularLocation>
</comment>
<keyword evidence="4" id="KW-0276">Fatty acid metabolism</keyword>
<accession>A0AAD7Y879</accession>
<dbReference type="Proteomes" id="UP001231518">
    <property type="component" value="Chromosome 26"/>
</dbReference>
<comment type="caution">
    <text evidence="13">The sequence shown here is derived from an EMBL/GenBank/DDBJ whole genome shotgun (WGS) entry which is preliminary data.</text>
</comment>
<dbReference type="CDD" id="cd06558">
    <property type="entry name" value="crotonase-like"/>
    <property type="match status" value="1"/>
</dbReference>
<organism evidence="13 14">
    <name type="scientific">Mythimna separata</name>
    <name type="common">Oriental armyworm</name>
    <name type="synonym">Pseudaletia separata</name>
    <dbReference type="NCBI Taxonomy" id="271217"/>
    <lineage>
        <taxon>Eukaryota</taxon>
        <taxon>Metazoa</taxon>
        <taxon>Ecdysozoa</taxon>
        <taxon>Arthropoda</taxon>
        <taxon>Hexapoda</taxon>
        <taxon>Insecta</taxon>
        <taxon>Pterygota</taxon>
        <taxon>Neoptera</taxon>
        <taxon>Endopterygota</taxon>
        <taxon>Lepidoptera</taxon>
        <taxon>Glossata</taxon>
        <taxon>Ditrysia</taxon>
        <taxon>Noctuoidea</taxon>
        <taxon>Noctuidae</taxon>
        <taxon>Noctuinae</taxon>
        <taxon>Hadenini</taxon>
        <taxon>Mythimna</taxon>
    </lineage>
</organism>
<dbReference type="GO" id="GO:0005739">
    <property type="term" value="C:mitochondrion"/>
    <property type="evidence" value="ECO:0007669"/>
    <property type="project" value="TreeGrafter"/>
</dbReference>
<gene>
    <name evidence="13" type="ORF">PYW07_010757</name>
</gene>
<dbReference type="EMBL" id="JARGEI010000029">
    <property type="protein sequence ID" value="KAJ8705980.1"/>
    <property type="molecule type" value="Genomic_DNA"/>
</dbReference>
<reference evidence="13" key="1">
    <citation type="submission" date="2023-03" db="EMBL/GenBank/DDBJ databases">
        <title>Chromosome-level genomes of two armyworms, Mythimna separata and Mythimna loreyi, provide insights into the biosynthesis and reception of sex pheromones.</title>
        <authorList>
            <person name="Zhao H."/>
        </authorList>
    </citation>
    <scope>NUCLEOTIDE SEQUENCE</scope>
    <source>
        <strain evidence="13">BeijingLab</strain>
        <tissue evidence="13">Pupa</tissue>
    </source>
</reference>
<protein>
    <recommendedName>
        <fullName evidence="12">Delta(3,5)-Delta(2,4)-dienoyl-CoA isomerase, mitochondrial</fullName>
    </recommendedName>
</protein>
<dbReference type="InterPro" id="IPR014748">
    <property type="entry name" value="Enoyl-CoA_hydra_C"/>
</dbReference>
<dbReference type="FunFam" id="1.10.12.10:FF:000004">
    <property type="entry name" value="Delta3,5-delta2,4-dienoyl-CoA isomerase"/>
    <property type="match status" value="1"/>
</dbReference>
<dbReference type="AlphaFoldDB" id="A0AAD7Y879"/>
<keyword evidence="8" id="KW-0413">Isomerase</keyword>
<evidence type="ECO:0000313" key="14">
    <source>
        <dbReference type="Proteomes" id="UP001231518"/>
    </source>
</evidence>
<evidence type="ECO:0000256" key="12">
    <source>
        <dbReference type="ARBA" id="ARBA00071021"/>
    </source>
</evidence>
<comment type="function">
    <text evidence="11">Isomerization of 3-trans,5-cis-dienoyl-CoA to 2-trans,4-trans-dienoyl-CoA.</text>
</comment>
<keyword evidence="6" id="KW-0443">Lipid metabolism</keyword>
<name>A0AAD7Y879_MYTSE</name>
<dbReference type="SUPFAM" id="SSF52096">
    <property type="entry name" value="ClpP/crotonase"/>
    <property type="match status" value="1"/>
</dbReference>
<dbReference type="InterPro" id="IPR045002">
    <property type="entry name" value="Ech1-like"/>
</dbReference>
<dbReference type="GO" id="GO:0006631">
    <property type="term" value="P:fatty acid metabolic process"/>
    <property type="evidence" value="ECO:0007669"/>
    <property type="project" value="UniProtKB-KW"/>
</dbReference>
<evidence type="ECO:0000313" key="13">
    <source>
        <dbReference type="EMBL" id="KAJ8705980.1"/>
    </source>
</evidence>
<evidence type="ECO:0000256" key="10">
    <source>
        <dbReference type="ARBA" id="ARBA00052809"/>
    </source>
</evidence>
<evidence type="ECO:0000256" key="2">
    <source>
        <dbReference type="ARBA" id="ARBA00005005"/>
    </source>
</evidence>
<dbReference type="Gene3D" id="1.10.12.10">
    <property type="entry name" value="Lyase 2-enoyl-coa Hydratase, Chain A, domain 2"/>
    <property type="match status" value="1"/>
</dbReference>
<dbReference type="InterPro" id="IPR029045">
    <property type="entry name" value="ClpP/crotonase-like_dom_sf"/>
</dbReference>
<evidence type="ECO:0000256" key="4">
    <source>
        <dbReference type="ARBA" id="ARBA00022832"/>
    </source>
</evidence>
<evidence type="ECO:0000256" key="5">
    <source>
        <dbReference type="ARBA" id="ARBA00022990"/>
    </source>
</evidence>
<dbReference type="GO" id="GO:0005777">
    <property type="term" value="C:peroxisome"/>
    <property type="evidence" value="ECO:0007669"/>
    <property type="project" value="UniProtKB-SubCell"/>
</dbReference>
<dbReference type="PANTHER" id="PTHR43149:SF1">
    <property type="entry name" value="DELTA(3,5)-DELTA(2,4)-DIENOYL-COA ISOMERASE, MITOCHONDRIAL"/>
    <property type="match status" value="1"/>
</dbReference>
<evidence type="ECO:0000256" key="3">
    <source>
        <dbReference type="ARBA" id="ARBA00005254"/>
    </source>
</evidence>
<dbReference type="PANTHER" id="PTHR43149">
    <property type="entry name" value="ENOYL-COA HYDRATASE"/>
    <property type="match status" value="1"/>
</dbReference>
<keyword evidence="14" id="KW-1185">Reference proteome</keyword>
<dbReference type="FunFam" id="3.90.226.10:FF:000024">
    <property type="entry name" value="Delta3,5-delta2,4-dienoyl-CoA isomerase"/>
    <property type="match status" value="1"/>
</dbReference>
<comment type="catalytic activity">
    <reaction evidence="10">
        <text>(3E,5Z,8Z,11Z,14Z)-eicosapentaenoyl-CoA = (2E,4E,8Z,11Z,14Z)-eicosapentaenoyl-CoA</text>
        <dbReference type="Rhea" id="RHEA:45224"/>
        <dbReference type="ChEBI" id="CHEBI:85090"/>
        <dbReference type="ChEBI" id="CHEBI:85091"/>
    </reaction>
</comment>
<dbReference type="Pfam" id="PF00378">
    <property type="entry name" value="ECH_1"/>
    <property type="match status" value="1"/>
</dbReference>
<dbReference type="InterPro" id="IPR001753">
    <property type="entry name" value="Enoyl-CoA_hydra/iso"/>
</dbReference>
<evidence type="ECO:0000256" key="8">
    <source>
        <dbReference type="ARBA" id="ARBA00023235"/>
    </source>
</evidence>
<comment type="catalytic activity">
    <reaction evidence="9">
        <text>(3E,5Z)-octadienoyl-CoA = (2E,4E)-octadienoyl-CoA</text>
        <dbReference type="Rhea" id="RHEA:45244"/>
        <dbReference type="ChEBI" id="CHEBI:62243"/>
        <dbReference type="ChEBI" id="CHEBI:85108"/>
    </reaction>
</comment>
<evidence type="ECO:0000256" key="11">
    <source>
        <dbReference type="ARBA" id="ARBA00055786"/>
    </source>
</evidence>
<dbReference type="Gene3D" id="3.90.226.10">
    <property type="entry name" value="2-enoyl-CoA Hydratase, Chain A, domain 1"/>
    <property type="match status" value="1"/>
</dbReference>
<proteinExistence type="inferred from homology"/>
<keyword evidence="7" id="KW-0576">Peroxisome</keyword>
<evidence type="ECO:0000256" key="1">
    <source>
        <dbReference type="ARBA" id="ARBA00004275"/>
    </source>
</evidence>